<feature type="compositionally biased region" description="Basic and acidic residues" evidence="2">
    <location>
        <begin position="306"/>
        <end position="319"/>
    </location>
</feature>
<organism evidence="3 4">
    <name type="scientific">Ramazzottius varieornatus</name>
    <name type="common">Water bear</name>
    <name type="synonym">Tardigrade</name>
    <dbReference type="NCBI Taxonomy" id="947166"/>
    <lineage>
        <taxon>Eukaryota</taxon>
        <taxon>Metazoa</taxon>
        <taxon>Ecdysozoa</taxon>
        <taxon>Tardigrada</taxon>
        <taxon>Eutardigrada</taxon>
        <taxon>Parachela</taxon>
        <taxon>Hypsibioidea</taxon>
        <taxon>Ramazzottiidae</taxon>
        <taxon>Ramazzottius</taxon>
    </lineage>
</organism>
<keyword evidence="1" id="KW-0175">Coiled coil</keyword>
<comment type="caution">
    <text evidence="3">The sequence shown here is derived from an EMBL/GenBank/DDBJ whole genome shotgun (WGS) entry which is preliminary data.</text>
</comment>
<dbReference type="Proteomes" id="UP000186922">
    <property type="component" value="Unassembled WGS sequence"/>
</dbReference>
<accession>A0A1D1VTW5</accession>
<sequence length="407" mass="46703">MEPSSKIHKALRLLERLRRKDAIAETSIFKSCTTKRHFRFTGSLCNPNPQNPSGPDGRVFGGYGGGGWGGYYGGGFYPGGYVRDPRQLQGYEPGYQPGGQTYQGDVAYRAPNWWTQDQQNNAQPIMLSWAEKCNDPFRRQVFLRGRKVNMEGEEEFSVDAALAVGSPASVTSGGAAAKLARLQWDEDSQVCLLRQYRTTVEVFAGTDTEMWNDIFQKLRSAGMKLKTARSARRSRHRIALTKKEQLLVELVNYLKEHEGKRRKKQSVKKMLEDEKQSRKDKKMMDETTFSKRRFNGARELTPDPLDGGKSDEEVTNTPKRERTSYNHMIRTFLDGSSDVKMKELRLKQEQLEVERGRESRLAEENKMKYDLELKRMEADKQKDESNRKRDELMAAVMMEALKGLKKD</sequence>
<feature type="compositionally biased region" description="Basic and acidic residues" evidence="2">
    <location>
        <begin position="269"/>
        <end position="289"/>
    </location>
</feature>
<protein>
    <submittedName>
        <fullName evidence="3">Uncharacterized protein</fullName>
    </submittedName>
</protein>
<evidence type="ECO:0000256" key="1">
    <source>
        <dbReference type="SAM" id="Coils"/>
    </source>
</evidence>
<proteinExistence type="predicted"/>
<feature type="region of interest" description="Disordered" evidence="2">
    <location>
        <begin position="259"/>
        <end position="319"/>
    </location>
</feature>
<evidence type="ECO:0000256" key="2">
    <source>
        <dbReference type="SAM" id="MobiDB-lite"/>
    </source>
</evidence>
<evidence type="ECO:0000313" key="3">
    <source>
        <dbReference type="EMBL" id="GAV04955.1"/>
    </source>
</evidence>
<gene>
    <name evidence="3" type="primary">RvY_15153-1</name>
    <name evidence="3" type="synonym">RvY_15153.1</name>
    <name evidence="3" type="ORF">RvY_15153</name>
</gene>
<dbReference type="OrthoDB" id="10629396at2759"/>
<evidence type="ECO:0000313" key="4">
    <source>
        <dbReference type="Proteomes" id="UP000186922"/>
    </source>
</evidence>
<reference evidence="3 4" key="1">
    <citation type="journal article" date="2016" name="Nat. Commun.">
        <title>Extremotolerant tardigrade genome and improved radiotolerance of human cultured cells by tardigrade-unique protein.</title>
        <authorList>
            <person name="Hashimoto T."/>
            <person name="Horikawa D.D."/>
            <person name="Saito Y."/>
            <person name="Kuwahara H."/>
            <person name="Kozuka-Hata H."/>
            <person name="Shin-I T."/>
            <person name="Minakuchi Y."/>
            <person name="Ohishi K."/>
            <person name="Motoyama A."/>
            <person name="Aizu T."/>
            <person name="Enomoto A."/>
            <person name="Kondo K."/>
            <person name="Tanaka S."/>
            <person name="Hara Y."/>
            <person name="Koshikawa S."/>
            <person name="Sagara H."/>
            <person name="Miura T."/>
            <person name="Yokobori S."/>
            <person name="Miyagawa K."/>
            <person name="Suzuki Y."/>
            <person name="Kubo T."/>
            <person name="Oyama M."/>
            <person name="Kohara Y."/>
            <person name="Fujiyama A."/>
            <person name="Arakawa K."/>
            <person name="Katayama T."/>
            <person name="Toyoda A."/>
            <person name="Kunieda T."/>
        </authorList>
    </citation>
    <scope>NUCLEOTIDE SEQUENCE [LARGE SCALE GENOMIC DNA]</scope>
    <source>
        <strain evidence="3 4">YOKOZUNA-1</strain>
    </source>
</reference>
<feature type="coiled-coil region" evidence="1">
    <location>
        <begin position="359"/>
        <end position="395"/>
    </location>
</feature>
<dbReference type="AlphaFoldDB" id="A0A1D1VTW5"/>
<name>A0A1D1VTW5_RAMVA</name>
<keyword evidence="4" id="KW-1185">Reference proteome</keyword>
<dbReference type="EMBL" id="BDGG01000011">
    <property type="protein sequence ID" value="GAV04955.1"/>
    <property type="molecule type" value="Genomic_DNA"/>
</dbReference>